<protein>
    <submittedName>
        <fullName evidence="2">Uncharacterized protein</fullName>
    </submittedName>
</protein>
<comment type="caution">
    <text evidence="2">The sequence shown here is derived from an EMBL/GenBank/DDBJ whole genome shotgun (WGS) entry which is preliminary data.</text>
</comment>
<name>A0AAW2T778_SESRA</name>
<sequence>MVLRRFEDSSTGGASEEIVILGASATGSAGLGVAVDVDLKMGVREVLETTCMVWVVTTGLSPAFYLPGALGVSIVFLTS</sequence>
<feature type="transmembrane region" description="Helical" evidence="1">
    <location>
        <begin position="18"/>
        <end position="39"/>
    </location>
</feature>
<reference evidence="2" key="2">
    <citation type="journal article" date="2024" name="Plant">
        <title>Genomic evolution and insights into agronomic trait innovations of Sesamum species.</title>
        <authorList>
            <person name="Miao H."/>
            <person name="Wang L."/>
            <person name="Qu L."/>
            <person name="Liu H."/>
            <person name="Sun Y."/>
            <person name="Le M."/>
            <person name="Wang Q."/>
            <person name="Wei S."/>
            <person name="Zheng Y."/>
            <person name="Lin W."/>
            <person name="Duan Y."/>
            <person name="Cao H."/>
            <person name="Xiong S."/>
            <person name="Wang X."/>
            <person name="Wei L."/>
            <person name="Li C."/>
            <person name="Ma Q."/>
            <person name="Ju M."/>
            <person name="Zhao R."/>
            <person name="Li G."/>
            <person name="Mu C."/>
            <person name="Tian Q."/>
            <person name="Mei H."/>
            <person name="Zhang T."/>
            <person name="Gao T."/>
            <person name="Zhang H."/>
        </authorList>
    </citation>
    <scope>NUCLEOTIDE SEQUENCE</scope>
    <source>
        <strain evidence="2">G02</strain>
    </source>
</reference>
<feature type="transmembrane region" description="Helical" evidence="1">
    <location>
        <begin position="51"/>
        <end position="77"/>
    </location>
</feature>
<organism evidence="2">
    <name type="scientific">Sesamum radiatum</name>
    <name type="common">Black benniseed</name>
    <dbReference type="NCBI Taxonomy" id="300843"/>
    <lineage>
        <taxon>Eukaryota</taxon>
        <taxon>Viridiplantae</taxon>
        <taxon>Streptophyta</taxon>
        <taxon>Embryophyta</taxon>
        <taxon>Tracheophyta</taxon>
        <taxon>Spermatophyta</taxon>
        <taxon>Magnoliopsida</taxon>
        <taxon>eudicotyledons</taxon>
        <taxon>Gunneridae</taxon>
        <taxon>Pentapetalae</taxon>
        <taxon>asterids</taxon>
        <taxon>lamiids</taxon>
        <taxon>Lamiales</taxon>
        <taxon>Pedaliaceae</taxon>
        <taxon>Sesamum</taxon>
    </lineage>
</organism>
<proteinExistence type="predicted"/>
<dbReference type="EMBL" id="JACGWJ010000009">
    <property type="protein sequence ID" value="KAL0400023.1"/>
    <property type="molecule type" value="Genomic_DNA"/>
</dbReference>
<evidence type="ECO:0000256" key="1">
    <source>
        <dbReference type="SAM" id="Phobius"/>
    </source>
</evidence>
<reference evidence="2" key="1">
    <citation type="submission" date="2020-06" db="EMBL/GenBank/DDBJ databases">
        <authorList>
            <person name="Li T."/>
            <person name="Hu X."/>
            <person name="Zhang T."/>
            <person name="Song X."/>
            <person name="Zhang H."/>
            <person name="Dai N."/>
            <person name="Sheng W."/>
            <person name="Hou X."/>
            <person name="Wei L."/>
        </authorList>
    </citation>
    <scope>NUCLEOTIDE SEQUENCE</scope>
    <source>
        <strain evidence="2">G02</strain>
        <tissue evidence="2">Leaf</tissue>
    </source>
</reference>
<gene>
    <name evidence="2" type="ORF">Sradi_2345600</name>
</gene>
<keyword evidence="1" id="KW-0472">Membrane</keyword>
<keyword evidence="1" id="KW-1133">Transmembrane helix</keyword>
<dbReference type="AlphaFoldDB" id="A0AAW2T778"/>
<evidence type="ECO:0000313" key="2">
    <source>
        <dbReference type="EMBL" id="KAL0400023.1"/>
    </source>
</evidence>
<keyword evidence="1" id="KW-0812">Transmembrane</keyword>
<accession>A0AAW2T778</accession>